<dbReference type="PROSITE" id="PS00455">
    <property type="entry name" value="AMP_BINDING"/>
    <property type="match status" value="1"/>
</dbReference>
<dbReference type="Gene3D" id="3.30.300.30">
    <property type="match status" value="1"/>
</dbReference>
<dbReference type="InterPro" id="IPR015421">
    <property type="entry name" value="PyrdxlP-dep_Trfase_major"/>
</dbReference>
<dbReference type="PROSITE" id="PS00606">
    <property type="entry name" value="KS3_1"/>
    <property type="match status" value="1"/>
</dbReference>
<evidence type="ECO:0000313" key="9">
    <source>
        <dbReference type="Proteomes" id="UP001595792"/>
    </source>
</evidence>
<keyword evidence="5" id="KW-0663">Pyridoxal phosphate</keyword>
<feature type="domain" description="Carrier" evidence="6">
    <location>
        <begin position="526"/>
        <end position="601"/>
    </location>
</feature>
<dbReference type="SUPFAM" id="SSF53901">
    <property type="entry name" value="Thiolase-like"/>
    <property type="match status" value="1"/>
</dbReference>
<dbReference type="CDD" id="cd00610">
    <property type="entry name" value="OAT_like"/>
    <property type="match status" value="1"/>
</dbReference>
<dbReference type="Pfam" id="PF00550">
    <property type="entry name" value="PP-binding"/>
    <property type="match status" value="2"/>
</dbReference>
<dbReference type="InterPro" id="IPR045851">
    <property type="entry name" value="AMP-bd_C_sf"/>
</dbReference>
<dbReference type="InterPro" id="IPR014030">
    <property type="entry name" value="Ketoacyl_synth_N"/>
</dbReference>
<gene>
    <name evidence="8" type="ORF">ACFOUY_14035</name>
</gene>
<dbReference type="InterPro" id="IPR016036">
    <property type="entry name" value="Malonyl_transacylase_ACP-bd"/>
</dbReference>
<protein>
    <submittedName>
        <fullName evidence="8">Amino acid adenylation domain-containing protein</fullName>
    </submittedName>
</protein>
<dbReference type="Pfam" id="PF13193">
    <property type="entry name" value="AMP-binding_C"/>
    <property type="match status" value="1"/>
</dbReference>
<reference evidence="9" key="1">
    <citation type="journal article" date="2019" name="Int. J. Syst. Evol. Microbiol.">
        <title>The Global Catalogue of Microorganisms (GCM) 10K type strain sequencing project: providing services to taxonomists for standard genome sequencing and annotation.</title>
        <authorList>
            <consortium name="The Broad Institute Genomics Platform"/>
            <consortium name="The Broad Institute Genome Sequencing Center for Infectious Disease"/>
            <person name="Wu L."/>
            <person name="Ma J."/>
        </authorList>
    </citation>
    <scope>NUCLEOTIDE SEQUENCE [LARGE SCALE GENOMIC DNA]</scope>
    <source>
        <strain evidence="9">CCM 8689</strain>
    </source>
</reference>
<dbReference type="InterPro" id="IPR020845">
    <property type="entry name" value="AMP-binding_CS"/>
</dbReference>
<comment type="cofactor">
    <cofactor evidence="1">
        <name>pyridoxal 5'-phosphate</name>
        <dbReference type="ChEBI" id="CHEBI:597326"/>
    </cofactor>
</comment>
<dbReference type="Gene3D" id="3.30.70.250">
    <property type="entry name" value="Malonyl-CoA ACP transacylase, ACP-binding"/>
    <property type="match status" value="1"/>
</dbReference>
<dbReference type="PANTHER" id="PTHR43775:SF51">
    <property type="entry name" value="INACTIVE PHENOLPHTHIOCEROL SYNTHESIS POLYKETIDE SYNTHASE TYPE I PKS1-RELATED"/>
    <property type="match status" value="1"/>
</dbReference>
<proteinExistence type="predicted"/>
<evidence type="ECO:0000313" key="8">
    <source>
        <dbReference type="EMBL" id="MFC4197821.1"/>
    </source>
</evidence>
<accession>A0ABV8NPL5</accession>
<feature type="domain" description="Ketosynthase family 3 (KS3)" evidence="7">
    <location>
        <begin position="616"/>
        <end position="1040"/>
    </location>
</feature>
<evidence type="ECO:0000256" key="4">
    <source>
        <dbReference type="ARBA" id="ARBA00022679"/>
    </source>
</evidence>
<dbReference type="InterPro" id="IPR018201">
    <property type="entry name" value="Ketoacyl_synth_AS"/>
</dbReference>
<name>A0ABV8NPL5_9SPHI</name>
<dbReference type="Gene3D" id="2.30.38.10">
    <property type="entry name" value="Luciferase, Domain 3"/>
    <property type="match status" value="1"/>
</dbReference>
<dbReference type="InterPro" id="IPR001227">
    <property type="entry name" value="Ac_transferase_dom_sf"/>
</dbReference>
<dbReference type="InterPro" id="IPR005814">
    <property type="entry name" value="Aminotrans_3"/>
</dbReference>
<dbReference type="SMART" id="SM01294">
    <property type="entry name" value="PKS_PP_betabranch"/>
    <property type="match status" value="1"/>
</dbReference>
<dbReference type="InterPro" id="IPR014031">
    <property type="entry name" value="Ketoacyl_synth_C"/>
</dbReference>
<keyword evidence="2" id="KW-0596">Phosphopantetheine</keyword>
<dbReference type="InterPro" id="IPR020806">
    <property type="entry name" value="PKS_PP-bd"/>
</dbReference>
<dbReference type="SUPFAM" id="SSF55048">
    <property type="entry name" value="Probable ACP-binding domain of malonyl-CoA ACP transacylase"/>
    <property type="match status" value="1"/>
</dbReference>
<dbReference type="SUPFAM" id="SSF53383">
    <property type="entry name" value="PLP-dependent transferases"/>
    <property type="match status" value="1"/>
</dbReference>
<dbReference type="InterPro" id="IPR000873">
    <property type="entry name" value="AMP-dep_synth/lig_dom"/>
</dbReference>
<feature type="domain" description="Carrier" evidence="6">
    <location>
        <begin position="1518"/>
        <end position="1593"/>
    </location>
</feature>
<dbReference type="Gene3D" id="3.40.50.980">
    <property type="match status" value="2"/>
</dbReference>
<dbReference type="SUPFAM" id="SSF56801">
    <property type="entry name" value="Acetyl-CoA synthetase-like"/>
    <property type="match status" value="1"/>
</dbReference>
<keyword evidence="3" id="KW-0597">Phosphoprotein</keyword>
<dbReference type="PROSITE" id="PS00600">
    <property type="entry name" value="AA_TRANSFER_CLASS_3"/>
    <property type="match status" value="1"/>
</dbReference>
<evidence type="ECO:0000259" key="7">
    <source>
        <dbReference type="PROSITE" id="PS52004"/>
    </source>
</evidence>
<dbReference type="InterPro" id="IPR016035">
    <property type="entry name" value="Acyl_Trfase/lysoPLipase"/>
</dbReference>
<evidence type="ECO:0000256" key="1">
    <source>
        <dbReference type="ARBA" id="ARBA00001933"/>
    </source>
</evidence>
<dbReference type="InterPro" id="IPR016039">
    <property type="entry name" value="Thiolase-like"/>
</dbReference>
<organism evidence="8 9">
    <name type="scientific">Pedobacter jamesrossensis</name>
    <dbReference type="NCBI Taxonomy" id="1908238"/>
    <lineage>
        <taxon>Bacteria</taxon>
        <taxon>Pseudomonadati</taxon>
        <taxon>Bacteroidota</taxon>
        <taxon>Sphingobacteriia</taxon>
        <taxon>Sphingobacteriales</taxon>
        <taxon>Sphingobacteriaceae</taxon>
        <taxon>Pedobacter</taxon>
    </lineage>
</organism>
<dbReference type="Pfam" id="PF00109">
    <property type="entry name" value="ketoacyl-synt"/>
    <property type="match status" value="1"/>
</dbReference>
<comment type="caution">
    <text evidence="8">The sequence shown here is derived from an EMBL/GenBank/DDBJ whole genome shotgun (WGS) entry which is preliminary data.</text>
</comment>
<sequence>MFSTKQDTSESDISLMLNTLIHNAVASYSDSIAVSFGNTSLSYDQLNKKANQLARFLVQENIQPNDRIALSTERSIDTIIALLAIIKTGSAYVPVDLSYPKDRANFVLTNSKAKFFLVSNKNASKYADCDAKILIVEDALNSSKELSGENLDVKTEKDSLIYILHTSGTTGTPKGVCMGQMAMVNLLLWQKEKSIAGHKTKTLQFSPLSFDVSFQEIFATLTTGGHLVLISEDLRLDAYMLLNLIVEQEVNRIFLPFIALQSITESAIVNDIFPSSLREVMTAGEQLKVTPQVISFFTKIPGSILYNQYGPTEAHVVTELKLTGVPSEWPSLPNIGKAIYNTKILILDENLEELPDGEIGELCISGVCLANGYLNSVEMTAEKFVVIPKSQTRIYKTGDLALILPDGNIEFLGRRDLQIKIRGYRVELGEIEVALAQQKDIKQVAVVLREDLPGRQVLVAYLIGEKENYEGNKLRELMAKSLPDYMLPDAFVWLSEFPKTTSGKVDRKLLPKPDSKRPESNVIFKKPSSPKEIDIEKVLKSIFGYDKIGVNDNFFELGGNSLLAQKTVAELKSSFNYILPVTRLYQFPTISGIAKYLDKTNSKQKISKINGTLNNTKDIAVIGLSGRFPGADTIEEFWNLLSEGRETTTFFSECELDDSIPEEFRNDSNYVKARGIINDADKFDPAFFGINPKLAELMDPQQRVFLEVSHELLEKTGYLSSKHNAKVGVFAGNGNNTYYENNVLGHPTLINNQGKTQVLSVNDKDYLASRTAYHLNLKGPAVSVNSACSTSLLAIATAVNSLRTNQCEIAIAGGASITAPINSGHIYQEGSMLSADGHCAPFDDNATGTVFSDGVGAVLLKRLDDALKDGDKIYAVIKGVGINNDGFGKGSFSAPSIEGQAGAIADAIADAGIESSEISYVEAHGTGTPIGDPIEFEGLVEAFGPQDKNNFCAIGSVKSNFGHLTHAAGVAGLIKTCLALQHKKLPASLGYTIPNRNINFKNSPFYVNNTFADWETDGKRIAGVSSFGVGGTNVHVILEGYEHTIEEAAEKMPAALITWSANSENSRENYARALTVYLDKHPDTELSDVSYTLQKTRNDFRYRRFLVADSTNQFKELLEQSNVINDNTLNELPRELVFTFPGQGAQYLNMGFELYQQEPVYKAAIDECAGILKKYIDTDIREIIYVDDASEDATNKLKDTKYTQPALFVTEYALAKLWISWGINPTILCGHSVGEYVAAQLAGIFTLEDSLKLVSNRGRLISGLPSGAMLSVREKSEIVEGLLFGELSIAAINSPRVCVVAGPFEQIDEFIKLLDQAEIANKQLFTSHAFHSAMMEPILGDFRKIVAEVKLSAPTLPIVSTVTGRKLEIEEATDIDYWTLHLRKTVLFSKAIETIIDGDLPLFLEIGPGNVTATLIKQIAAVKTKKVSSVSSLATKEHEYSSLLNALGTMWVNGMSPNWDDFYANQNRRVIDIPGYQFDKKRYWVSAVAAKNNETINEIRTEQTKQSIPLNITVMRKNNLTEKVKQILEDASGIEMSNIDSARNFLELGLDSLLLTQVAISLKREFNLPITFRKLNEEYASIDTLVNYLDENTPADVATEQQYVAQAASQQPIATQQAIQYIQQNAASMPANDSALSLIAQQLEILSKQVMLMQGSAPAPMQTAPIQAVVSNNIAKPQELSKTTDNGLSAEEKAEIQKPFGATPKIERQSSDLSQKQTDFISNLVESYNRKTSKSKEYTKNSRSYMADPRVVSGFRPATKELIYPIVINKSKGSKLWDIDGNEYIDALNGFGSSMLGYQPEVIKAAMHEQIDKGYEVGPQHELAAEVSKLICEFTGFDRAALCSTGSEAVLGCIRIARTVTAKSLIVAFTGSYHGIIDEVLVRGTKKLKSFPAAAGIMPEAVQNILVLDYGTDESLAIIKERADEIAAVLVEPVQSRRPEFVPIEFLKKVRTITADAGIALIFDEVITGFRMHPGGAQALFGIKADLASYGKVIGAGVPIGVIAGTSNLMDALDGGNWEYGDNSYPEIGVTYFAGTFVRHPLALASAKASLNYMKEKGPALQQELNEKGAYLSKGVNDEFEKRQLPIYVANYGSLWKVKYHEEIPYSELMFVLMREKGIHVLDGFPCFITETLTYQDIDKIINCFVESMDEMVLAGFFPVLNQSNNNYVANDVVVDSSNPPVKGAKLGKDKEGNPAWFVQDPNQEGKYLQVKLT</sequence>
<dbReference type="SMART" id="SM00827">
    <property type="entry name" value="PKS_AT"/>
    <property type="match status" value="1"/>
</dbReference>
<dbReference type="NCBIfam" id="TIGR01733">
    <property type="entry name" value="AA-adenyl-dom"/>
    <property type="match status" value="1"/>
</dbReference>
<dbReference type="PANTHER" id="PTHR43775">
    <property type="entry name" value="FATTY ACID SYNTHASE"/>
    <property type="match status" value="1"/>
</dbReference>
<dbReference type="InterPro" id="IPR014043">
    <property type="entry name" value="Acyl_transferase_dom"/>
</dbReference>
<dbReference type="Pfam" id="PF16197">
    <property type="entry name" value="KAsynt_C_assoc"/>
    <property type="match status" value="1"/>
</dbReference>
<dbReference type="Gene3D" id="1.10.1200.10">
    <property type="entry name" value="ACP-like"/>
    <property type="match status" value="2"/>
</dbReference>
<dbReference type="InterPro" id="IPR049704">
    <property type="entry name" value="Aminotrans_3_PPA_site"/>
</dbReference>
<dbReference type="InterPro" id="IPR050091">
    <property type="entry name" value="PKS_NRPS_Biosynth_Enz"/>
</dbReference>
<dbReference type="RefSeq" id="WP_378961462.1">
    <property type="nucleotide sequence ID" value="NZ_JBHSBY010000128.1"/>
</dbReference>
<dbReference type="SMART" id="SM00825">
    <property type="entry name" value="PKS_KS"/>
    <property type="match status" value="1"/>
</dbReference>
<evidence type="ECO:0000259" key="6">
    <source>
        <dbReference type="PROSITE" id="PS50075"/>
    </source>
</evidence>
<dbReference type="Proteomes" id="UP001595792">
    <property type="component" value="Unassembled WGS sequence"/>
</dbReference>
<dbReference type="Gene3D" id="3.40.640.10">
    <property type="entry name" value="Type I PLP-dependent aspartate aminotransferase-like (Major domain)"/>
    <property type="match status" value="1"/>
</dbReference>
<dbReference type="Pfam" id="PF00698">
    <property type="entry name" value="Acyl_transf_1"/>
    <property type="match status" value="1"/>
</dbReference>
<dbReference type="InterPro" id="IPR009081">
    <property type="entry name" value="PP-bd_ACP"/>
</dbReference>
<evidence type="ECO:0000256" key="2">
    <source>
        <dbReference type="ARBA" id="ARBA00022450"/>
    </source>
</evidence>
<dbReference type="Pfam" id="PF00202">
    <property type="entry name" value="Aminotran_3"/>
    <property type="match status" value="1"/>
</dbReference>
<dbReference type="EMBL" id="JBHSBY010000128">
    <property type="protein sequence ID" value="MFC4197821.1"/>
    <property type="molecule type" value="Genomic_DNA"/>
</dbReference>
<dbReference type="Gene3D" id="3.40.47.10">
    <property type="match status" value="1"/>
</dbReference>
<keyword evidence="9" id="KW-1185">Reference proteome</keyword>
<dbReference type="InterPro" id="IPR020615">
    <property type="entry name" value="Thiolase_acyl_enz_int_AS"/>
</dbReference>
<dbReference type="SUPFAM" id="SSF52151">
    <property type="entry name" value="FabD/lysophospholipase-like"/>
    <property type="match status" value="1"/>
</dbReference>
<evidence type="ECO:0000256" key="3">
    <source>
        <dbReference type="ARBA" id="ARBA00022553"/>
    </source>
</evidence>
<evidence type="ECO:0000256" key="5">
    <source>
        <dbReference type="ARBA" id="ARBA00022898"/>
    </source>
</evidence>
<dbReference type="SUPFAM" id="SSF47336">
    <property type="entry name" value="ACP-like"/>
    <property type="match status" value="2"/>
</dbReference>
<dbReference type="InterPro" id="IPR036736">
    <property type="entry name" value="ACP-like_sf"/>
</dbReference>
<dbReference type="Pfam" id="PF00501">
    <property type="entry name" value="AMP-binding"/>
    <property type="match status" value="1"/>
</dbReference>
<dbReference type="Pfam" id="PF02801">
    <property type="entry name" value="Ketoacyl-synt_C"/>
    <property type="match status" value="1"/>
</dbReference>
<dbReference type="InterPro" id="IPR015422">
    <property type="entry name" value="PyrdxlP-dep_Trfase_small"/>
</dbReference>
<dbReference type="Gene3D" id="3.90.1150.10">
    <property type="entry name" value="Aspartate Aminotransferase, domain 1"/>
    <property type="match status" value="1"/>
</dbReference>
<dbReference type="CDD" id="cd00833">
    <property type="entry name" value="PKS"/>
    <property type="match status" value="1"/>
</dbReference>
<dbReference type="InterPro" id="IPR032821">
    <property type="entry name" value="PKS_assoc"/>
</dbReference>
<keyword evidence="4" id="KW-0808">Transferase</keyword>
<dbReference type="Gene3D" id="3.30.70.3290">
    <property type="match status" value="1"/>
</dbReference>
<dbReference type="PROSITE" id="PS50075">
    <property type="entry name" value="CARRIER"/>
    <property type="match status" value="2"/>
</dbReference>
<dbReference type="InterPro" id="IPR015424">
    <property type="entry name" value="PyrdxlP-dep_Trfase"/>
</dbReference>
<dbReference type="SMART" id="SM00823">
    <property type="entry name" value="PKS_PP"/>
    <property type="match status" value="2"/>
</dbReference>
<dbReference type="InterPro" id="IPR020841">
    <property type="entry name" value="PKS_Beta-ketoAc_synthase_dom"/>
</dbReference>
<dbReference type="InterPro" id="IPR025110">
    <property type="entry name" value="AMP-bd_C"/>
</dbReference>
<dbReference type="Gene3D" id="3.40.366.10">
    <property type="entry name" value="Malonyl-Coenzyme A Acyl Carrier Protein, domain 2"/>
    <property type="match status" value="1"/>
</dbReference>
<dbReference type="PROSITE" id="PS00098">
    <property type="entry name" value="THIOLASE_1"/>
    <property type="match status" value="1"/>
</dbReference>
<dbReference type="PROSITE" id="PS52004">
    <property type="entry name" value="KS3_2"/>
    <property type="match status" value="1"/>
</dbReference>
<dbReference type="InterPro" id="IPR010071">
    <property type="entry name" value="AA_adenyl_dom"/>
</dbReference>